<evidence type="ECO:0000313" key="5">
    <source>
        <dbReference type="Proteomes" id="UP000297475"/>
    </source>
</evidence>
<dbReference type="RefSeq" id="WP_135480770.1">
    <property type="nucleotide sequence ID" value="NZ_SRMF01000001.1"/>
</dbReference>
<sequence length="365" mass="41966">MKSFLKRILPASVVRFLLRTKVNLDSRFISWAQRSRFYSDLYYFVNNGFSIEHQSVLKGRKAYYDSLKDIGETCALLRRNTHRLEKGLIMRPRRTVFAEGFIRETVDCYANAVVSTKLAEAEKKWATDVLDEYFNVVESTPIIEEAANTFEKSRRGVRERLDLTAEFPSRHAAFKPYFYEDLKSSNISFGELKKLFIRRRSVRWYQDKQVPIKQVQKAANIASFAPSACNRQPYRFLFCNKKEKAVSIAKCAGGTKGFAENLPAMIVVVGDLSAYPYERDRHLIYIDGSLAAMQLMLALETLGLSTCSINWPEVDSSEQKIRKIIKLKDYERIVMLLAVGYADAYGGIPYSQKKESQLILEDISR</sequence>
<comment type="similarity">
    <text evidence="1">Belongs to the nitroreductase family.</text>
</comment>
<evidence type="ECO:0000313" key="4">
    <source>
        <dbReference type="EMBL" id="TGG95252.1"/>
    </source>
</evidence>
<evidence type="ECO:0000256" key="1">
    <source>
        <dbReference type="ARBA" id="ARBA00007118"/>
    </source>
</evidence>
<comment type="caution">
    <text evidence="4">The sequence shown here is derived from an EMBL/GenBank/DDBJ whole genome shotgun (WGS) entry which is preliminary data.</text>
</comment>
<dbReference type="Pfam" id="PF00881">
    <property type="entry name" value="Nitroreductase"/>
    <property type="match status" value="2"/>
</dbReference>
<dbReference type="EMBL" id="SRMF01000001">
    <property type="protein sequence ID" value="TGG95252.1"/>
    <property type="molecule type" value="Genomic_DNA"/>
</dbReference>
<dbReference type="InterPro" id="IPR029479">
    <property type="entry name" value="Nitroreductase"/>
</dbReference>
<feature type="domain" description="Nitroreductase" evidence="3">
    <location>
        <begin position="198"/>
        <end position="245"/>
    </location>
</feature>
<dbReference type="PANTHER" id="PTHR43673:SF10">
    <property type="entry name" value="NADH DEHYDROGENASE_NAD(P)H NITROREDUCTASE XCC3605-RELATED"/>
    <property type="match status" value="1"/>
</dbReference>
<dbReference type="GO" id="GO:0016491">
    <property type="term" value="F:oxidoreductase activity"/>
    <property type="evidence" value="ECO:0007669"/>
    <property type="project" value="UniProtKB-KW"/>
</dbReference>
<dbReference type="PANTHER" id="PTHR43673">
    <property type="entry name" value="NAD(P)H NITROREDUCTASE YDGI-RELATED"/>
    <property type="match status" value="1"/>
</dbReference>
<name>A0A4Z0WAS7_9GAMM</name>
<evidence type="ECO:0000259" key="3">
    <source>
        <dbReference type="Pfam" id="PF00881"/>
    </source>
</evidence>
<dbReference type="CDD" id="cd02062">
    <property type="entry name" value="Nitro_FMN_reductase"/>
    <property type="match status" value="1"/>
</dbReference>
<organism evidence="4 5">
    <name type="scientific">Natronospirillum operosum</name>
    <dbReference type="NCBI Taxonomy" id="2759953"/>
    <lineage>
        <taxon>Bacteria</taxon>
        <taxon>Pseudomonadati</taxon>
        <taxon>Pseudomonadota</taxon>
        <taxon>Gammaproteobacteria</taxon>
        <taxon>Oceanospirillales</taxon>
        <taxon>Natronospirillaceae</taxon>
        <taxon>Natronospirillum</taxon>
    </lineage>
</organism>
<dbReference type="AlphaFoldDB" id="A0A4Z0WAS7"/>
<reference evidence="4 5" key="1">
    <citation type="submission" date="2019-04" db="EMBL/GenBank/DDBJ databases">
        <title>Natronospirillum operosus gen. nov., sp. nov., a haloalkaliphilic satellite isolated from decaying biomass of laboratory culture of cyanobacterium Geitlerinema sp. and proposal of Natronospirillaceae fam. nov. and Saccharospirillaceae fam. nov.</title>
        <authorList>
            <person name="Kevbrin V."/>
            <person name="Boltyanskaya Y."/>
            <person name="Koziaeva V."/>
            <person name="Grouzdev D.S."/>
            <person name="Park M."/>
            <person name="Cho J."/>
        </authorList>
    </citation>
    <scope>NUCLEOTIDE SEQUENCE [LARGE SCALE GENOMIC DNA]</scope>
    <source>
        <strain evidence="4 5">G-116</strain>
    </source>
</reference>
<dbReference type="SUPFAM" id="SSF55469">
    <property type="entry name" value="FMN-dependent nitroreductase-like"/>
    <property type="match status" value="1"/>
</dbReference>
<dbReference type="Proteomes" id="UP000297475">
    <property type="component" value="Unassembled WGS sequence"/>
</dbReference>
<gene>
    <name evidence="4" type="ORF">E4656_02190</name>
</gene>
<keyword evidence="2" id="KW-0560">Oxidoreductase</keyword>
<dbReference type="Gene3D" id="3.40.109.10">
    <property type="entry name" value="NADH Oxidase"/>
    <property type="match status" value="1"/>
</dbReference>
<keyword evidence="5" id="KW-1185">Reference proteome</keyword>
<feature type="domain" description="Nitroreductase" evidence="3">
    <location>
        <begin position="246"/>
        <end position="341"/>
    </location>
</feature>
<dbReference type="OrthoDB" id="9802510at2"/>
<evidence type="ECO:0000256" key="2">
    <source>
        <dbReference type="ARBA" id="ARBA00023002"/>
    </source>
</evidence>
<dbReference type="InterPro" id="IPR000415">
    <property type="entry name" value="Nitroreductase-like"/>
</dbReference>
<accession>A0A4Z0WAS7</accession>
<proteinExistence type="inferred from homology"/>
<protein>
    <submittedName>
        <fullName evidence="4">Nitroreductase family protein</fullName>
    </submittedName>
</protein>